<evidence type="ECO:0000256" key="1">
    <source>
        <dbReference type="SAM" id="MobiDB-lite"/>
    </source>
</evidence>
<dbReference type="AlphaFoldDB" id="A0A1Q9DIM5"/>
<sequence length="912" mass="100215">MESVSGNVALRDNNNEFIRHLTYFTSAIGPIVEEAFFINEALNDMKGSRQTNTAVAHGSKGFCPFLPGYLGYWAKTSQLSAPGSIINLWPPEELKASSISDLLDRGVVTAAFRKVKGKDNQIVDYSEGSKISETVGPWTLLPLICPVVRAFATTVACYAEQLSHGQVRRDKNTKVLVGVFVRSDIPGADLDCDGAKASLQFAQELSDMVGWPMDGVEDQAAISGDEAKFIREENRMLRRQLENHPEVQRMIAENWALRGSEELRALDPAGAGIMSQFRTRIRLLLLRARSKTWFYFQKMAKEVEELMRAKDREPRERAAANGGASQAEFHVKFCVLSNARLGMHTASAVGLTMPNQQCESPAVAQVVELDIATQEALKQAQGLLQGPGCARLPAVTAAGAAGRRGAKEVDDGRSPERGIGPPEQVGTVPCDDEERFKQVDLVSAAYGDAFDEFQRLREYESRLEECQFFELQCSLAVARAPCVHAQVLARCDLLAAEVRGQVDVIGHPEIEVILSLQELRELTGADPLPEDLSVLRLRMLACPKFLNKQGLNLVLGRRGQRDARAVKRVSSRLNSVDARASAALQTARHHVPVCAAALHGFDDRETSTQACSDCDHLPAMVTEADEVRAGIDFVPSMEAPLENQTDRRALRLEEQPPLAAKQLQANYGIGYALLVNMGYSGGGPTPLCGVKRLARAGLQEDEAIVVDATMKRGVKRRMEQWAKLESQRHGQAEFDAEEGQDAESFEDEELCGLGKALVRELRSTREKKLSIPQLAKKPRVLRVLDLWQVEADFERFLKQFVRDELQSICELVRSSGIAIKKITNKTSRFARACEEAWVVRLKGHKANSEEVAMPRETGPSPAGVAMTGIGPSAEPTDSLYPDDWGVDVGTGWLSQPAPEAEPTPAIYGPLRL</sequence>
<comment type="caution">
    <text evidence="2">The sequence shown here is derived from an EMBL/GenBank/DDBJ whole genome shotgun (WGS) entry which is preliminary data.</text>
</comment>
<dbReference type="OrthoDB" id="10411447at2759"/>
<accession>A0A1Q9DIM5</accession>
<proteinExistence type="predicted"/>
<gene>
    <name evidence="2" type="ORF">AK812_SmicGene22915</name>
</gene>
<dbReference type="Proteomes" id="UP000186817">
    <property type="component" value="Unassembled WGS sequence"/>
</dbReference>
<evidence type="ECO:0000313" key="3">
    <source>
        <dbReference type="Proteomes" id="UP000186817"/>
    </source>
</evidence>
<keyword evidence="3" id="KW-1185">Reference proteome</keyword>
<evidence type="ECO:0000313" key="2">
    <source>
        <dbReference type="EMBL" id="OLP94998.1"/>
    </source>
</evidence>
<feature type="compositionally biased region" description="Basic and acidic residues" evidence="1">
    <location>
        <begin position="405"/>
        <end position="416"/>
    </location>
</feature>
<reference evidence="2 3" key="1">
    <citation type="submission" date="2016-02" db="EMBL/GenBank/DDBJ databases">
        <title>Genome analysis of coral dinoflagellate symbionts highlights evolutionary adaptations to a symbiotic lifestyle.</title>
        <authorList>
            <person name="Aranda M."/>
            <person name="Li Y."/>
            <person name="Liew Y.J."/>
            <person name="Baumgarten S."/>
            <person name="Simakov O."/>
            <person name="Wilson M."/>
            <person name="Piel J."/>
            <person name="Ashoor H."/>
            <person name="Bougouffa S."/>
            <person name="Bajic V.B."/>
            <person name="Ryu T."/>
            <person name="Ravasi T."/>
            <person name="Bayer T."/>
            <person name="Micklem G."/>
            <person name="Kim H."/>
            <person name="Bhak J."/>
            <person name="Lajeunesse T.C."/>
            <person name="Voolstra C.R."/>
        </authorList>
    </citation>
    <scope>NUCLEOTIDE SEQUENCE [LARGE SCALE GENOMIC DNA]</scope>
    <source>
        <strain evidence="2 3">CCMP2467</strain>
    </source>
</reference>
<dbReference type="EMBL" id="LSRX01000519">
    <property type="protein sequence ID" value="OLP94998.1"/>
    <property type="molecule type" value="Genomic_DNA"/>
</dbReference>
<feature type="region of interest" description="Disordered" evidence="1">
    <location>
        <begin position="401"/>
        <end position="429"/>
    </location>
</feature>
<name>A0A1Q9DIM5_SYMMI</name>
<organism evidence="2 3">
    <name type="scientific">Symbiodinium microadriaticum</name>
    <name type="common">Dinoflagellate</name>
    <name type="synonym">Zooxanthella microadriatica</name>
    <dbReference type="NCBI Taxonomy" id="2951"/>
    <lineage>
        <taxon>Eukaryota</taxon>
        <taxon>Sar</taxon>
        <taxon>Alveolata</taxon>
        <taxon>Dinophyceae</taxon>
        <taxon>Suessiales</taxon>
        <taxon>Symbiodiniaceae</taxon>
        <taxon>Symbiodinium</taxon>
    </lineage>
</organism>
<protein>
    <submittedName>
        <fullName evidence="2">Uncharacterized protein</fullName>
    </submittedName>
</protein>